<keyword evidence="4" id="KW-1185">Reference proteome</keyword>
<evidence type="ECO:0000313" key="4">
    <source>
        <dbReference type="Proteomes" id="UP000308199"/>
    </source>
</evidence>
<dbReference type="AlphaFoldDB" id="A0A4S4LDB9"/>
<organism evidence="3 4">
    <name type="scientific">Phellinidium pouzarii</name>
    <dbReference type="NCBI Taxonomy" id="167371"/>
    <lineage>
        <taxon>Eukaryota</taxon>
        <taxon>Fungi</taxon>
        <taxon>Dikarya</taxon>
        <taxon>Basidiomycota</taxon>
        <taxon>Agaricomycotina</taxon>
        <taxon>Agaricomycetes</taxon>
        <taxon>Hymenochaetales</taxon>
        <taxon>Hymenochaetaceae</taxon>
        <taxon>Phellinidium</taxon>
    </lineage>
</organism>
<comment type="caution">
    <text evidence="3">The sequence shown here is derived from an EMBL/GenBank/DDBJ whole genome shotgun (WGS) entry which is preliminary data.</text>
</comment>
<accession>A0A4S4LDB9</accession>
<evidence type="ECO:0000259" key="2">
    <source>
        <dbReference type="Pfam" id="PF18596"/>
    </source>
</evidence>
<feature type="region of interest" description="Disordered" evidence="1">
    <location>
        <begin position="195"/>
        <end position="234"/>
    </location>
</feature>
<dbReference type="EMBL" id="SGPK01000057">
    <property type="protein sequence ID" value="THH09627.1"/>
    <property type="molecule type" value="Genomic_DNA"/>
</dbReference>
<feature type="region of interest" description="Disordered" evidence="1">
    <location>
        <begin position="159"/>
        <end position="181"/>
    </location>
</feature>
<evidence type="ECO:0000313" key="3">
    <source>
        <dbReference type="EMBL" id="THH09627.1"/>
    </source>
</evidence>
<dbReference type="Pfam" id="PF18596">
    <property type="entry name" value="Sld7_C"/>
    <property type="match status" value="1"/>
</dbReference>
<dbReference type="Proteomes" id="UP000308199">
    <property type="component" value="Unassembled WGS sequence"/>
</dbReference>
<feature type="domain" description="Sld7 C-terminal" evidence="2">
    <location>
        <begin position="282"/>
        <end position="354"/>
    </location>
</feature>
<protein>
    <recommendedName>
        <fullName evidence="2">Sld7 C-terminal domain-containing protein</fullName>
    </recommendedName>
</protein>
<name>A0A4S4LDB9_9AGAM</name>
<gene>
    <name evidence="3" type="ORF">EW145_g1868</name>
</gene>
<feature type="compositionally biased region" description="Basic and acidic residues" evidence="1">
    <location>
        <begin position="162"/>
        <end position="174"/>
    </location>
</feature>
<evidence type="ECO:0000256" key="1">
    <source>
        <dbReference type="SAM" id="MobiDB-lite"/>
    </source>
</evidence>
<dbReference type="OrthoDB" id="5599874at2759"/>
<proteinExistence type="predicted"/>
<sequence>MIPACLLQALRLESATHRASSTEAPSHLPEDDPQVSRTLLETPLPLALESMRGRPSLSFVGVVKMDEMHCDFSGTVSLHVHPRCILTRQLFAHNLCAEPIPPSKGRTELGIHIRLGDSNLATSSTSDIIVYGRPHPSSSVMQLCVAHVIPAPLPTALPKPVAELRHPRPDDPTPRKPPAGFGGIARIGLGMKRSINNAKVKDKEGDEEDEEGQKKRLKKERDVAASSLHGLGKNPRVGIKNDSGIFKIPFLPPAKAKTKAPDVGDVFDAVPEDKVEAISDLESQNKMFIKKAVVRLLTAAGVGKPHADFKEFFNQVYRGSTFALRTKMKTLNMETDQRETELVDRVTQTHITMYLGGRGLGVYLLQ</sequence>
<reference evidence="3 4" key="1">
    <citation type="submission" date="2019-02" db="EMBL/GenBank/DDBJ databases">
        <title>Genome sequencing of the rare red list fungi Phellinidium pouzarii.</title>
        <authorList>
            <person name="Buettner E."/>
            <person name="Kellner H."/>
        </authorList>
    </citation>
    <scope>NUCLEOTIDE SEQUENCE [LARGE SCALE GENOMIC DNA]</scope>
    <source>
        <strain evidence="3 4">DSM 108285</strain>
    </source>
</reference>
<dbReference type="InterPro" id="IPR041260">
    <property type="entry name" value="Sld7_C"/>
</dbReference>